<feature type="domain" description="Core-binding (CB)" evidence="8">
    <location>
        <begin position="148"/>
        <end position="230"/>
    </location>
</feature>
<proteinExistence type="inferred from homology"/>
<dbReference type="SUPFAM" id="SSF56349">
    <property type="entry name" value="DNA breaking-rejoining enzymes"/>
    <property type="match status" value="1"/>
</dbReference>
<dbReference type="GO" id="GO:0015074">
    <property type="term" value="P:DNA integration"/>
    <property type="evidence" value="ECO:0007669"/>
    <property type="project" value="UniProtKB-KW"/>
</dbReference>
<dbReference type="AlphaFoldDB" id="A0A318UDA1"/>
<dbReference type="PROSITE" id="PS51898">
    <property type="entry name" value="TYR_RECOMBINASE"/>
    <property type="match status" value="1"/>
</dbReference>
<evidence type="ECO:0000259" key="8">
    <source>
        <dbReference type="PROSITE" id="PS51900"/>
    </source>
</evidence>
<dbReference type="InterPro" id="IPR002104">
    <property type="entry name" value="Integrase_catalytic"/>
</dbReference>
<evidence type="ECO:0000256" key="1">
    <source>
        <dbReference type="ARBA" id="ARBA00008857"/>
    </source>
</evidence>
<evidence type="ECO:0000256" key="4">
    <source>
        <dbReference type="ARBA" id="ARBA00023172"/>
    </source>
</evidence>
<dbReference type="Proteomes" id="UP000247727">
    <property type="component" value="Unassembled WGS sequence"/>
</dbReference>
<dbReference type="GO" id="GO:0003677">
    <property type="term" value="F:DNA binding"/>
    <property type="evidence" value="ECO:0007669"/>
    <property type="project" value="UniProtKB-UniRule"/>
</dbReference>
<gene>
    <name evidence="9" type="ORF">C8J30_105140</name>
</gene>
<dbReference type="PROSITE" id="PS51900">
    <property type="entry name" value="CB"/>
    <property type="match status" value="1"/>
</dbReference>
<comment type="similarity">
    <text evidence="1">Belongs to the 'phage' integrase family.</text>
</comment>
<evidence type="ECO:0000256" key="2">
    <source>
        <dbReference type="ARBA" id="ARBA00022908"/>
    </source>
</evidence>
<dbReference type="RefSeq" id="WP_220033710.1">
    <property type="nucleotide sequence ID" value="NZ_QJTK01000005.1"/>
</dbReference>
<protein>
    <submittedName>
        <fullName evidence="9">Site-specific recombinase XerD</fullName>
    </submittedName>
</protein>
<dbReference type="Gene3D" id="1.10.150.130">
    <property type="match status" value="1"/>
</dbReference>
<dbReference type="Gene3D" id="1.10.443.10">
    <property type="entry name" value="Intergrase catalytic core"/>
    <property type="match status" value="1"/>
</dbReference>
<dbReference type="InterPro" id="IPR013762">
    <property type="entry name" value="Integrase-like_cat_sf"/>
</dbReference>
<evidence type="ECO:0000313" key="9">
    <source>
        <dbReference type="EMBL" id="PYF10330.1"/>
    </source>
</evidence>
<dbReference type="InterPro" id="IPR011010">
    <property type="entry name" value="DNA_brk_join_enz"/>
</dbReference>
<evidence type="ECO:0000256" key="6">
    <source>
        <dbReference type="SAM" id="MobiDB-lite"/>
    </source>
</evidence>
<organism evidence="9 10">
    <name type="scientific">Rhodobacter viridis</name>
    <dbReference type="NCBI Taxonomy" id="1054202"/>
    <lineage>
        <taxon>Bacteria</taxon>
        <taxon>Pseudomonadati</taxon>
        <taxon>Pseudomonadota</taxon>
        <taxon>Alphaproteobacteria</taxon>
        <taxon>Rhodobacterales</taxon>
        <taxon>Rhodobacter group</taxon>
        <taxon>Rhodobacter</taxon>
    </lineage>
</organism>
<accession>A0A318UDA1</accession>
<evidence type="ECO:0000259" key="7">
    <source>
        <dbReference type="PROSITE" id="PS51898"/>
    </source>
</evidence>
<keyword evidence="3 5" id="KW-0238">DNA-binding</keyword>
<dbReference type="InterPro" id="IPR010998">
    <property type="entry name" value="Integrase_recombinase_N"/>
</dbReference>
<keyword evidence="2" id="KW-0229">DNA integration</keyword>
<reference evidence="9 10" key="1">
    <citation type="submission" date="2018-06" db="EMBL/GenBank/DDBJ databases">
        <title>Genomic Encyclopedia of Type Strains, Phase III (KMG-III): the genomes of soil and plant-associated and newly described type strains.</title>
        <authorList>
            <person name="Whitman W."/>
        </authorList>
    </citation>
    <scope>NUCLEOTIDE SEQUENCE [LARGE SCALE GENOMIC DNA]</scope>
    <source>
        <strain evidence="9 10">JA737</strain>
    </source>
</reference>
<feature type="region of interest" description="Disordered" evidence="6">
    <location>
        <begin position="248"/>
        <end position="272"/>
    </location>
</feature>
<sequence length="478" mass="53745">MAKRKNADRLLDLRGLTWWFKRDIPAACRAALKDPRTGQQRATYLVNLRTSDKREARRLRDELEAETSVLFAHIREGKAVEAETMTARELGRLHREAIAAVEHLGPDGPEDVGLSPLEAAELSAESTLEALGSEEEQEAFLDALHGRELPRALVETFLSRADYAPKTLTERRSNLGCFVKWAEAQRPALTLDRIGRREAGRYVTEVLEEKHPATQKKHFSALRGYWSWLAARGHVDLPQGVRRDEGWPWSGQVTPRRGKRVERGSRSEEERPFTEEEVKALLFAPAPPSRLPGNDELIRDVLRVSLLSGMRLAEVLTLWVEEVREGPEGAGLVFDIQQGKTEAAARPVPVHPDLLGIIERRRKDKAPTAWLFHELAHDTRPADTFGKRFRRFREALGVEDKRDGKRRSLVNFHSARRWFTTQARHAGIARETIADVIGHVPDKKDLTFGVYTKGASPAQLRACVEAVQLPAGDAGQGV</sequence>
<dbReference type="EMBL" id="QJTK01000005">
    <property type="protein sequence ID" value="PYF10330.1"/>
    <property type="molecule type" value="Genomic_DNA"/>
</dbReference>
<feature type="compositionally biased region" description="Basic and acidic residues" evidence="6">
    <location>
        <begin position="261"/>
        <end position="272"/>
    </location>
</feature>
<evidence type="ECO:0000256" key="5">
    <source>
        <dbReference type="PROSITE-ProRule" id="PRU01248"/>
    </source>
</evidence>
<keyword evidence="4" id="KW-0233">DNA recombination</keyword>
<dbReference type="InterPro" id="IPR050090">
    <property type="entry name" value="Tyrosine_recombinase_XerCD"/>
</dbReference>
<keyword evidence="10" id="KW-1185">Reference proteome</keyword>
<dbReference type="Pfam" id="PF00589">
    <property type="entry name" value="Phage_integrase"/>
    <property type="match status" value="1"/>
</dbReference>
<comment type="caution">
    <text evidence="9">The sequence shown here is derived from an EMBL/GenBank/DDBJ whole genome shotgun (WGS) entry which is preliminary data.</text>
</comment>
<dbReference type="PANTHER" id="PTHR30349:SF41">
    <property type="entry name" value="INTEGRASE_RECOMBINASE PROTEIN MJ0367-RELATED"/>
    <property type="match status" value="1"/>
</dbReference>
<dbReference type="InterPro" id="IPR044068">
    <property type="entry name" value="CB"/>
</dbReference>
<feature type="domain" description="Tyr recombinase" evidence="7">
    <location>
        <begin position="268"/>
        <end position="465"/>
    </location>
</feature>
<dbReference type="GO" id="GO:0006310">
    <property type="term" value="P:DNA recombination"/>
    <property type="evidence" value="ECO:0007669"/>
    <property type="project" value="UniProtKB-KW"/>
</dbReference>
<name>A0A318UDA1_9RHOB</name>
<dbReference type="PANTHER" id="PTHR30349">
    <property type="entry name" value="PHAGE INTEGRASE-RELATED"/>
    <property type="match status" value="1"/>
</dbReference>
<evidence type="ECO:0000313" key="10">
    <source>
        <dbReference type="Proteomes" id="UP000247727"/>
    </source>
</evidence>
<evidence type="ECO:0000256" key="3">
    <source>
        <dbReference type="ARBA" id="ARBA00023125"/>
    </source>
</evidence>